<dbReference type="SUPFAM" id="SSF51604">
    <property type="entry name" value="Enolase C-terminal domain-like"/>
    <property type="match status" value="1"/>
</dbReference>
<evidence type="ECO:0000313" key="3">
    <source>
        <dbReference type="EMBL" id="SHO66813.1"/>
    </source>
</evidence>
<keyword evidence="1" id="KW-0479">Metal-binding</keyword>
<dbReference type="SFLD" id="SFLDS00001">
    <property type="entry name" value="Enolase"/>
    <property type="match status" value="1"/>
</dbReference>
<dbReference type="Proteomes" id="UP000186406">
    <property type="component" value="Unassembled WGS sequence"/>
</dbReference>
<dbReference type="SUPFAM" id="SSF54826">
    <property type="entry name" value="Enolase N-terminal domain-like"/>
    <property type="match status" value="1"/>
</dbReference>
<dbReference type="STRING" id="1123029.SAMN02745172_03473"/>
<dbReference type="GO" id="GO:0000287">
    <property type="term" value="F:magnesium ion binding"/>
    <property type="evidence" value="ECO:0007669"/>
    <property type="project" value="UniProtKB-ARBA"/>
</dbReference>
<dbReference type="RefSeq" id="WP_073631037.1">
    <property type="nucleotide sequence ID" value="NZ_FRXO01000008.1"/>
</dbReference>
<dbReference type="InterPro" id="IPR018110">
    <property type="entry name" value="Mandel_Rmase/mucon_lact_enz_CS"/>
</dbReference>
<feature type="domain" description="Mandelate racemase/muconate lactonizing enzyme C-terminal" evidence="2">
    <location>
        <begin position="152"/>
        <end position="249"/>
    </location>
</feature>
<dbReference type="GO" id="GO:0003824">
    <property type="term" value="F:catalytic activity"/>
    <property type="evidence" value="ECO:0007669"/>
    <property type="project" value="UniProtKB-ARBA"/>
</dbReference>
<dbReference type="OrthoDB" id="9802699at2"/>
<keyword evidence="4" id="KW-1185">Reference proteome</keyword>
<gene>
    <name evidence="3" type="ORF">SAMN02745172_03473</name>
</gene>
<evidence type="ECO:0000259" key="2">
    <source>
        <dbReference type="SMART" id="SM00922"/>
    </source>
</evidence>
<proteinExistence type="predicted"/>
<dbReference type="Gene3D" id="3.20.20.120">
    <property type="entry name" value="Enolase-like C-terminal domain"/>
    <property type="match status" value="1"/>
</dbReference>
<dbReference type="InterPro" id="IPR029065">
    <property type="entry name" value="Enolase_C-like"/>
</dbReference>
<dbReference type="PROSITE" id="PS00909">
    <property type="entry name" value="MR_MLE_2"/>
    <property type="match status" value="1"/>
</dbReference>
<dbReference type="AlphaFoldDB" id="A0A1M7ZPI2"/>
<dbReference type="GO" id="GO:0009063">
    <property type="term" value="P:amino acid catabolic process"/>
    <property type="evidence" value="ECO:0007669"/>
    <property type="project" value="InterPro"/>
</dbReference>
<dbReference type="EMBL" id="FRXO01000008">
    <property type="protein sequence ID" value="SHO66813.1"/>
    <property type="molecule type" value="Genomic_DNA"/>
</dbReference>
<organism evidence="3 4">
    <name type="scientific">Pseudoxanthobacter soli DSM 19599</name>
    <dbReference type="NCBI Taxonomy" id="1123029"/>
    <lineage>
        <taxon>Bacteria</taxon>
        <taxon>Pseudomonadati</taxon>
        <taxon>Pseudomonadota</taxon>
        <taxon>Alphaproteobacteria</taxon>
        <taxon>Hyphomicrobiales</taxon>
        <taxon>Segnochrobactraceae</taxon>
        <taxon>Pseudoxanthobacter</taxon>
    </lineage>
</organism>
<evidence type="ECO:0000313" key="4">
    <source>
        <dbReference type="Proteomes" id="UP000186406"/>
    </source>
</evidence>
<dbReference type="InterPro" id="IPR029017">
    <property type="entry name" value="Enolase-like_N"/>
</dbReference>
<dbReference type="Pfam" id="PF13378">
    <property type="entry name" value="MR_MLE_C"/>
    <property type="match status" value="1"/>
</dbReference>
<evidence type="ECO:0000256" key="1">
    <source>
        <dbReference type="ARBA" id="ARBA00022723"/>
    </source>
</evidence>
<sequence length="375" mass="38293">MRASLHRAMLAYGGGLVLHTASSGRIDGLDTLYLRLDGGDVVATGEVRLNIAYLNGLAAEAVLAEAVEVAGALDWSADPAGLLAEPPTVLSGASAPVRTLVDCALHDLVAKRAGLPVAALLAGAMPGGDPGGLSGGAAISWPSNQTLFVSSDSVFMARAEAYVARGFRDLKVRIGAGDICDDIRRVALLRERFGDGIKLAADANGAWDLAAAFAHLDALAPFGLAYVEQPVAPGDWQGLALLAAESPIPVMLDESVKGLDDVARIADAGGGLMAHLKLVKLGGLNPALQAVRLLKAAGVPFMIGQMNEGGLATAAALHLAAASRPDFAELYGADGLADDPAAGLAYADGRVAVPSRPGLGLSFDASRTHLIREFS</sequence>
<dbReference type="InterPro" id="IPR036849">
    <property type="entry name" value="Enolase-like_C_sf"/>
</dbReference>
<dbReference type="InterPro" id="IPR013342">
    <property type="entry name" value="Mandelate_racemase_C"/>
</dbReference>
<dbReference type="PANTHER" id="PTHR48073">
    <property type="entry name" value="O-SUCCINYLBENZOATE SYNTHASE-RELATED"/>
    <property type="match status" value="1"/>
</dbReference>
<reference evidence="3 4" key="1">
    <citation type="submission" date="2016-12" db="EMBL/GenBank/DDBJ databases">
        <authorList>
            <person name="Song W.-J."/>
            <person name="Kurnit D.M."/>
        </authorList>
    </citation>
    <scope>NUCLEOTIDE SEQUENCE [LARGE SCALE GENOMIC DNA]</scope>
    <source>
        <strain evidence="3 4">DSM 19599</strain>
    </source>
</reference>
<dbReference type="SMART" id="SM00922">
    <property type="entry name" value="MR_MLE"/>
    <property type="match status" value="1"/>
</dbReference>
<accession>A0A1M7ZPI2</accession>
<protein>
    <submittedName>
        <fullName evidence="3">L-alanine-DL-glutamate epimerase</fullName>
    </submittedName>
</protein>
<dbReference type="PANTHER" id="PTHR48073:SF2">
    <property type="entry name" value="O-SUCCINYLBENZOATE SYNTHASE"/>
    <property type="match status" value="1"/>
</dbReference>
<name>A0A1M7ZPI2_9HYPH</name>
<dbReference type="Gene3D" id="3.30.390.10">
    <property type="entry name" value="Enolase-like, N-terminal domain"/>
    <property type="match status" value="1"/>
</dbReference>